<proteinExistence type="inferred from homology"/>
<feature type="domain" description="TauD/TfdA-like" evidence="7">
    <location>
        <begin position="107"/>
        <end position="346"/>
    </location>
</feature>
<evidence type="ECO:0000256" key="2">
    <source>
        <dbReference type="ARBA" id="ARBA00008654"/>
    </source>
</evidence>
<dbReference type="SUPFAM" id="SSF51197">
    <property type="entry name" value="Clavaminate synthase-like"/>
    <property type="match status" value="1"/>
</dbReference>
<evidence type="ECO:0000256" key="6">
    <source>
        <dbReference type="ARBA" id="ARBA00023004"/>
    </source>
</evidence>
<evidence type="ECO:0000259" key="8">
    <source>
        <dbReference type="Pfam" id="PF06155"/>
    </source>
</evidence>
<dbReference type="FunFam" id="3.30.2020.30:FF:000002">
    <property type="entry name" value="Putative gamma-butyrobetaine dioxygenase"/>
    <property type="match status" value="1"/>
</dbReference>
<protein>
    <recommendedName>
        <fullName evidence="13">TauD/TfdA-like domain-containing protein</fullName>
    </recommendedName>
</protein>
<evidence type="ECO:0008006" key="13">
    <source>
        <dbReference type="Google" id="ProtNLM"/>
    </source>
</evidence>
<dbReference type="Pfam" id="PF06155">
    <property type="entry name" value="GBBH-like_N"/>
    <property type="match status" value="1"/>
</dbReference>
<dbReference type="InterPro" id="IPR038492">
    <property type="entry name" value="GBBH-like_N_sf"/>
</dbReference>
<dbReference type="PANTHER" id="PTHR10696:SF25">
    <property type="entry name" value="OXIDOREDUCTASE AIM17-RELATED"/>
    <property type="match status" value="1"/>
</dbReference>
<dbReference type="InterPro" id="IPR042098">
    <property type="entry name" value="TauD-like_sf"/>
</dbReference>
<evidence type="ECO:0000313" key="12">
    <source>
        <dbReference type="Proteomes" id="UP000284657"/>
    </source>
</evidence>
<dbReference type="Gene3D" id="3.30.2020.30">
    <property type="match status" value="1"/>
</dbReference>
<evidence type="ECO:0000259" key="7">
    <source>
        <dbReference type="Pfam" id="PF02668"/>
    </source>
</evidence>
<dbReference type="OrthoDB" id="406634at2759"/>
<evidence type="ECO:0000256" key="5">
    <source>
        <dbReference type="ARBA" id="ARBA00023002"/>
    </source>
</evidence>
<feature type="domain" description="Gamma-butyrobetaine hydroxylase-like N-terminal" evidence="8">
    <location>
        <begin position="9"/>
        <end position="75"/>
    </location>
</feature>
<organism evidence="10 11">
    <name type="scientific">Phytophthora kernoviae</name>
    <dbReference type="NCBI Taxonomy" id="325452"/>
    <lineage>
        <taxon>Eukaryota</taxon>
        <taxon>Sar</taxon>
        <taxon>Stramenopiles</taxon>
        <taxon>Oomycota</taxon>
        <taxon>Peronosporomycetes</taxon>
        <taxon>Peronosporales</taxon>
        <taxon>Peronosporaceae</taxon>
        <taxon>Phytophthora</taxon>
    </lineage>
</organism>
<keyword evidence="6" id="KW-0408">Iron</keyword>
<dbReference type="GO" id="GO:0016706">
    <property type="term" value="F:2-oxoglutarate-dependent dioxygenase activity"/>
    <property type="evidence" value="ECO:0007669"/>
    <property type="project" value="UniProtKB-ARBA"/>
</dbReference>
<evidence type="ECO:0000256" key="1">
    <source>
        <dbReference type="ARBA" id="ARBA00001954"/>
    </source>
</evidence>
<comment type="caution">
    <text evidence="10">The sequence shown here is derived from an EMBL/GenBank/DDBJ whole genome shotgun (WGS) entry which is preliminary data.</text>
</comment>
<dbReference type="Pfam" id="PF02668">
    <property type="entry name" value="TauD"/>
    <property type="match status" value="1"/>
</dbReference>
<dbReference type="GO" id="GO:0045329">
    <property type="term" value="P:carnitine biosynthetic process"/>
    <property type="evidence" value="ECO:0007669"/>
    <property type="project" value="TreeGrafter"/>
</dbReference>
<dbReference type="Gene3D" id="3.60.130.10">
    <property type="entry name" value="Clavaminate synthase-like"/>
    <property type="match status" value="1"/>
</dbReference>
<keyword evidence="3" id="KW-0479">Metal-binding</keyword>
<dbReference type="PANTHER" id="PTHR10696">
    <property type="entry name" value="GAMMA-BUTYROBETAINE HYDROXYLASE-RELATED"/>
    <property type="match status" value="1"/>
</dbReference>
<dbReference type="GO" id="GO:0046872">
    <property type="term" value="F:metal ion binding"/>
    <property type="evidence" value="ECO:0007669"/>
    <property type="project" value="UniProtKB-KW"/>
</dbReference>
<keyword evidence="5" id="KW-0560">Oxidoreductase</keyword>
<evidence type="ECO:0000313" key="9">
    <source>
        <dbReference type="EMBL" id="RLN44785.1"/>
    </source>
</evidence>
<name>A0A3F2RBZ1_9STRA</name>
<comment type="similarity">
    <text evidence="2">Belongs to the gamma-BBH/TMLD family.</text>
</comment>
<dbReference type="InterPro" id="IPR010376">
    <property type="entry name" value="GBBH-like_N"/>
</dbReference>
<dbReference type="InterPro" id="IPR050411">
    <property type="entry name" value="AlphaKG_dependent_hydroxylases"/>
</dbReference>
<keyword evidence="4" id="KW-0223">Dioxygenase</keyword>
<dbReference type="EMBL" id="MBDO02000798">
    <property type="protein sequence ID" value="RLN52224.1"/>
    <property type="molecule type" value="Genomic_DNA"/>
</dbReference>
<dbReference type="Proteomes" id="UP000277300">
    <property type="component" value="Unassembled WGS sequence"/>
</dbReference>
<sequence>MCVVIACSLLHVWLRDNCRCSICYHAVAEERILDSSSISLDIQPKSVTLNSAQEVVEVGWATEDAHNSNYAFDFLEQYSGLANDSEETGLKLWNVAAIERDLPELPRVPYDSIMTDEKGVLTWLEKLNTYGFTILTGVPYGHKRVEEVGRRISIIRNSFWGESSWDVEDIPDPTSLSLTGGALFPHTDLCFSDSQPGIQFLHCLEFSADKIKGGESTIVDGCFVAEKIRHDNPEAFKVLSTQSIAHVFSSEKHHFRFDGPVIRLDPADGSVKELRYNQTLIAPLNHASKELYAALQLFARETRSLENLLHFRLKEGDMLVFNNRRMMHGRTTYNTVNTCRHLEGCYLDFEEFQGRLKKLRENSAAAA</sequence>
<dbReference type="AlphaFoldDB" id="A0A3F2RBZ1"/>
<dbReference type="InterPro" id="IPR003819">
    <property type="entry name" value="TauD/TfdA-like"/>
</dbReference>
<evidence type="ECO:0000256" key="3">
    <source>
        <dbReference type="ARBA" id="ARBA00022723"/>
    </source>
</evidence>
<gene>
    <name evidence="9" type="ORF">BBJ29_009687</name>
    <name evidence="10" type="ORF">BBP00_00009696</name>
</gene>
<dbReference type="EMBL" id="MBAD02002759">
    <property type="protein sequence ID" value="RLN44785.1"/>
    <property type="molecule type" value="Genomic_DNA"/>
</dbReference>
<evidence type="ECO:0000313" key="11">
    <source>
        <dbReference type="Proteomes" id="UP000277300"/>
    </source>
</evidence>
<dbReference type="GO" id="GO:0005739">
    <property type="term" value="C:mitochondrion"/>
    <property type="evidence" value="ECO:0007669"/>
    <property type="project" value="TreeGrafter"/>
</dbReference>
<comment type="cofactor">
    <cofactor evidence="1">
        <name>Fe(2+)</name>
        <dbReference type="ChEBI" id="CHEBI:29033"/>
    </cofactor>
</comment>
<evidence type="ECO:0000313" key="10">
    <source>
        <dbReference type="EMBL" id="RLN52224.1"/>
    </source>
</evidence>
<dbReference type="Proteomes" id="UP000284657">
    <property type="component" value="Unassembled WGS sequence"/>
</dbReference>
<reference evidence="11 12" key="1">
    <citation type="submission" date="2018-07" db="EMBL/GenBank/DDBJ databases">
        <title>Genome sequencing of oomycete isolates from Chile give support for New Zealand origin for Phytophthora kernoviae and make available the first Nothophytophthora sp. genome.</title>
        <authorList>
            <person name="Studholme D.J."/>
            <person name="Sanfuentes E."/>
            <person name="Panda P."/>
            <person name="Hill R."/>
            <person name="Sambles C."/>
            <person name="Grant M."/>
            <person name="Williams N.M."/>
            <person name="Mcdougal R.L."/>
        </authorList>
    </citation>
    <scope>NUCLEOTIDE SEQUENCE [LARGE SCALE GENOMIC DNA]</scope>
    <source>
        <strain evidence="10">Chile6</strain>
        <strain evidence="9">Chile7</strain>
    </source>
</reference>
<accession>A0A3F2RBZ1</accession>
<evidence type="ECO:0000256" key="4">
    <source>
        <dbReference type="ARBA" id="ARBA00022964"/>
    </source>
</evidence>